<evidence type="ECO:0000313" key="2">
    <source>
        <dbReference type="Proteomes" id="UP000283850"/>
    </source>
</evidence>
<gene>
    <name evidence="1" type="ORF">DWW10_00455</name>
</gene>
<dbReference type="AlphaFoldDB" id="A0A412YL64"/>
<protein>
    <submittedName>
        <fullName evidence="1">Uncharacterized protein</fullName>
    </submittedName>
</protein>
<sequence length="59" mass="6750">MFQAMKLFVSSNETTCFTPRNCLFHALKLFISGSETITFCFSSFHSPYLPLNTFCTPLM</sequence>
<proteinExistence type="predicted"/>
<dbReference type="EMBL" id="QRZF01000001">
    <property type="protein sequence ID" value="RGV58151.1"/>
    <property type="molecule type" value="Genomic_DNA"/>
</dbReference>
<organism evidence="1 2">
    <name type="scientific">Bacteroides intestinalis</name>
    <dbReference type="NCBI Taxonomy" id="329854"/>
    <lineage>
        <taxon>Bacteria</taxon>
        <taxon>Pseudomonadati</taxon>
        <taxon>Bacteroidota</taxon>
        <taxon>Bacteroidia</taxon>
        <taxon>Bacteroidales</taxon>
        <taxon>Bacteroidaceae</taxon>
        <taxon>Bacteroides</taxon>
    </lineage>
</organism>
<comment type="caution">
    <text evidence="1">The sequence shown here is derived from an EMBL/GenBank/DDBJ whole genome shotgun (WGS) entry which is preliminary data.</text>
</comment>
<reference evidence="1 2" key="1">
    <citation type="submission" date="2018-08" db="EMBL/GenBank/DDBJ databases">
        <title>A genome reference for cultivated species of the human gut microbiota.</title>
        <authorList>
            <person name="Zou Y."/>
            <person name="Xue W."/>
            <person name="Luo G."/>
        </authorList>
    </citation>
    <scope>NUCLEOTIDE SEQUENCE [LARGE SCALE GENOMIC DNA]</scope>
    <source>
        <strain evidence="1 2">AF14-32</strain>
    </source>
</reference>
<dbReference type="Proteomes" id="UP000283850">
    <property type="component" value="Unassembled WGS sequence"/>
</dbReference>
<name>A0A412YL64_9BACE</name>
<accession>A0A412YL64</accession>
<evidence type="ECO:0000313" key="1">
    <source>
        <dbReference type="EMBL" id="RGV58151.1"/>
    </source>
</evidence>